<evidence type="ECO:0000313" key="2">
    <source>
        <dbReference type="EMBL" id="KAG6494547.1"/>
    </source>
</evidence>
<accession>A0A8J5G202</accession>
<keyword evidence="3" id="KW-1185">Reference proteome</keyword>
<comment type="caution">
    <text evidence="2">The sequence shown here is derived from an EMBL/GenBank/DDBJ whole genome shotgun (WGS) entry which is preliminary data.</text>
</comment>
<evidence type="ECO:0000256" key="1">
    <source>
        <dbReference type="SAM" id="MobiDB-lite"/>
    </source>
</evidence>
<sequence length="115" mass="12704">MVSSGAKQLSPSSCSPSRRSKRRLHRFLKPGDLARLRDSIFRTVRSDAPLLLSPPSSPSPAAQIDGRPCFVARGHGPRYPQRRKLVAAKYVFFGPPSPDPEHFFDPFGVDLVPAH</sequence>
<dbReference type="Proteomes" id="UP000734854">
    <property type="component" value="Unassembled WGS sequence"/>
</dbReference>
<dbReference type="OrthoDB" id="1924680at2759"/>
<gene>
    <name evidence="2" type="ORF">ZIOFF_049587</name>
</gene>
<protein>
    <submittedName>
        <fullName evidence="2">Uncharacterized protein</fullName>
    </submittedName>
</protein>
<dbReference type="PANTHER" id="PTHR35495:SF1">
    <property type="entry name" value="OS06G0679600 PROTEIN"/>
    <property type="match status" value="1"/>
</dbReference>
<proteinExistence type="predicted"/>
<dbReference type="AlphaFoldDB" id="A0A8J5G202"/>
<reference evidence="2 3" key="1">
    <citation type="submission" date="2020-08" db="EMBL/GenBank/DDBJ databases">
        <title>Plant Genome Project.</title>
        <authorList>
            <person name="Zhang R.-G."/>
        </authorList>
    </citation>
    <scope>NUCLEOTIDE SEQUENCE [LARGE SCALE GENOMIC DNA]</scope>
    <source>
        <tissue evidence="2">Rhizome</tissue>
    </source>
</reference>
<name>A0A8J5G202_ZINOF</name>
<evidence type="ECO:0000313" key="3">
    <source>
        <dbReference type="Proteomes" id="UP000734854"/>
    </source>
</evidence>
<dbReference type="PANTHER" id="PTHR35495">
    <property type="entry name" value="OS06G0679600 PROTEIN"/>
    <property type="match status" value="1"/>
</dbReference>
<organism evidence="2 3">
    <name type="scientific">Zingiber officinale</name>
    <name type="common">Ginger</name>
    <name type="synonym">Amomum zingiber</name>
    <dbReference type="NCBI Taxonomy" id="94328"/>
    <lineage>
        <taxon>Eukaryota</taxon>
        <taxon>Viridiplantae</taxon>
        <taxon>Streptophyta</taxon>
        <taxon>Embryophyta</taxon>
        <taxon>Tracheophyta</taxon>
        <taxon>Spermatophyta</taxon>
        <taxon>Magnoliopsida</taxon>
        <taxon>Liliopsida</taxon>
        <taxon>Zingiberales</taxon>
        <taxon>Zingiberaceae</taxon>
        <taxon>Zingiber</taxon>
    </lineage>
</organism>
<feature type="region of interest" description="Disordered" evidence="1">
    <location>
        <begin position="1"/>
        <end position="25"/>
    </location>
</feature>
<dbReference type="EMBL" id="JACMSC010000013">
    <property type="protein sequence ID" value="KAG6494547.1"/>
    <property type="molecule type" value="Genomic_DNA"/>
</dbReference>